<evidence type="ECO:0000313" key="2">
    <source>
        <dbReference type="EMBL" id="OII74915.1"/>
    </source>
</evidence>
<organism evidence="2 3">
    <name type="scientific">Cryptosporidium ubiquitum</name>
    <dbReference type="NCBI Taxonomy" id="857276"/>
    <lineage>
        <taxon>Eukaryota</taxon>
        <taxon>Sar</taxon>
        <taxon>Alveolata</taxon>
        <taxon>Apicomplexa</taxon>
        <taxon>Conoidasida</taxon>
        <taxon>Coccidia</taxon>
        <taxon>Eucoccidiorida</taxon>
        <taxon>Eimeriorina</taxon>
        <taxon>Cryptosporidiidae</taxon>
        <taxon>Cryptosporidium</taxon>
    </lineage>
</organism>
<dbReference type="InterPro" id="IPR013167">
    <property type="entry name" value="COG4_M"/>
</dbReference>
<keyword evidence="3" id="KW-1185">Reference proteome</keyword>
<evidence type="ECO:0000313" key="3">
    <source>
        <dbReference type="Proteomes" id="UP000186176"/>
    </source>
</evidence>
<dbReference type="SMART" id="SM00762">
    <property type="entry name" value="Cog4"/>
    <property type="match status" value="1"/>
</dbReference>
<dbReference type="GeneID" id="39979838"/>
<dbReference type="Pfam" id="PF08318">
    <property type="entry name" value="COG4_m"/>
    <property type="match status" value="1"/>
</dbReference>
<gene>
    <name evidence="2" type="ORF">cubi_03046</name>
</gene>
<name>A0A1J4MN83_9CRYT</name>
<proteinExistence type="predicted"/>
<protein>
    <submittedName>
        <fullName evidence="2">Oligomeric Golgi complex protein 4</fullName>
    </submittedName>
</protein>
<dbReference type="PANTHER" id="PTHR24016:SF0">
    <property type="entry name" value="CONSERVED OLIGOMERIC GOLGI COMPLEX SUBUNIT 4"/>
    <property type="match status" value="1"/>
</dbReference>
<dbReference type="RefSeq" id="XP_028876060.1">
    <property type="nucleotide sequence ID" value="XM_029020059.1"/>
</dbReference>
<dbReference type="EMBL" id="LRBP01000008">
    <property type="protein sequence ID" value="OII74915.1"/>
    <property type="molecule type" value="Genomic_DNA"/>
</dbReference>
<evidence type="ECO:0000259" key="1">
    <source>
        <dbReference type="SMART" id="SM00762"/>
    </source>
</evidence>
<reference evidence="2 3" key="1">
    <citation type="submission" date="2016-10" db="EMBL/GenBank/DDBJ databases">
        <title>Reductive evolution of mitochondrial metabolism and differential evolution of invasion-related proteins in Cryptosporidium.</title>
        <authorList>
            <person name="Liu S."/>
            <person name="Roellig D.M."/>
            <person name="Guo Y."/>
            <person name="Li N."/>
            <person name="Frace M.A."/>
            <person name="Tang K."/>
            <person name="Zhang L."/>
            <person name="Feng Y."/>
            <person name="Xiao L."/>
        </authorList>
    </citation>
    <scope>NUCLEOTIDE SEQUENCE [LARGE SCALE GENOMIC DNA]</scope>
    <source>
        <strain evidence="2">39726</strain>
    </source>
</reference>
<dbReference type="AlphaFoldDB" id="A0A1J4MN83"/>
<dbReference type="InterPro" id="IPR048682">
    <property type="entry name" value="COG4"/>
</dbReference>
<dbReference type="OrthoDB" id="47059at2759"/>
<dbReference type="Proteomes" id="UP000186176">
    <property type="component" value="Unassembled WGS sequence"/>
</dbReference>
<sequence>MNNLISYEEGGVDASILLNSNNFSNVKRGFNASTLEIQNSLIACKKELFSMKNEVLINLENGLKCFSTKIESLPSTITEKKSTKLKLQNAIQIVNNIIFLKKCDKDFTLGMSRKDYEFCATCISKYLKIKSSCVSFEKKICEELDNGRQTLYLQLQELIEEKLSAGELDKAIYYAKLFVPIGMPVEGLERYIKYIRGNITDICISMYNEALANYKKTSEKINYADIFTGLFVSIINCIKEHQDKILKLFVTLDDNEDLDEQVSKQTLDKNYVIWYFYTELLKEINTQGSIIIDKFEKEYEIYLDDKWANIENIDIIEMSISHRELDGFLEEMSQICHLFYKFKVYMNDLVSSFISINSRTKEIKNLKAKMVNEQIPNKNNLFIRIDEMSIQYVSCEYGYIIYSINHALNNTDEVSWEDKDSLISTLVEDVFFLLHKTINRCVLIGNIKSLKLIIVHLNHILLNVIKQKIVQNLQNSRANYEVSLGNSNESISNFTLSHLLEIIKQKNENCRNLSNSMHSWTHSLNNLQACIENLEILSETIIRDFESSYNDLTYFYICIDGNIPLDDSEFKMRSEELEDKNSTIEYINKTIEQIISEFKVIHDYYSKISLQILSKISISPILIQLHEEISFDFSENESKDYSLNQSFVPALTSSLKVINEHLKNYYNNQSSEFILSLMIERIVQKIEHIVINYPEKKRFTIYGALVFENDVRNLLSYTNSLLSISIRHKFLRLLEICDILNITSLDELSDLLLTDFPSRNWHLAKSDILKTLFLKQDIDHNKLREVIKNSSHFFN</sequence>
<dbReference type="InterPro" id="IPR048684">
    <property type="entry name" value="COG4_C"/>
</dbReference>
<accession>A0A1J4MN83</accession>
<feature type="domain" description="COG4 transport protein middle alpha-helical bundle" evidence="1">
    <location>
        <begin position="144"/>
        <end position="474"/>
    </location>
</feature>
<dbReference type="PANTHER" id="PTHR24016">
    <property type="entry name" value="CONSERVED OLIGOMERIC GOLGI COMPLEX SUBUNIT 4"/>
    <property type="match status" value="1"/>
</dbReference>
<dbReference type="VEuPathDB" id="CryptoDB:cubi_03046"/>
<dbReference type="Gene3D" id="1.20.58.1970">
    <property type="match status" value="1"/>
</dbReference>
<dbReference type="Pfam" id="PF20662">
    <property type="entry name" value="COG4_C"/>
    <property type="match status" value="1"/>
</dbReference>
<comment type="caution">
    <text evidence="2">The sequence shown here is derived from an EMBL/GenBank/DDBJ whole genome shotgun (WGS) entry which is preliminary data.</text>
</comment>